<keyword evidence="2" id="KW-0732">Signal</keyword>
<feature type="domain" description="Fibronectin type-III" evidence="3">
    <location>
        <begin position="1216"/>
        <end position="1304"/>
    </location>
</feature>
<protein>
    <submittedName>
        <fullName evidence="4">Titin</fullName>
    </submittedName>
</protein>
<dbReference type="SUPFAM" id="SSF49265">
    <property type="entry name" value="Fibronectin type III"/>
    <property type="match status" value="10"/>
</dbReference>
<keyword evidence="5" id="KW-1185">Reference proteome</keyword>
<dbReference type="EMBL" id="HE796683">
    <property type="protein sequence ID" value="CCH02809.1"/>
    <property type="molecule type" value="Genomic_DNA"/>
</dbReference>
<feature type="signal peptide" evidence="2">
    <location>
        <begin position="1"/>
        <end position="20"/>
    </location>
</feature>
<dbReference type="InterPro" id="IPR050991">
    <property type="entry name" value="ECM_Regulatory_Proteins"/>
</dbReference>
<dbReference type="CDD" id="cd00063">
    <property type="entry name" value="FN3"/>
    <property type="match status" value="10"/>
</dbReference>
<reference evidence="4 5" key="1">
    <citation type="journal article" date="2012" name="J. Bacteriol.">
        <title>Genome Sequence of Fibrella aestuarina BUZ 2T, a Filamentous Marine Bacterium.</title>
        <authorList>
            <person name="Filippini M."/>
            <person name="Qi W."/>
            <person name="Blom J."/>
            <person name="Goesmann A."/>
            <person name="Smits T.H."/>
            <person name="Bagheri H.C."/>
        </authorList>
    </citation>
    <scope>NUCLEOTIDE SEQUENCE [LARGE SCALE GENOMIC DNA]</scope>
    <source>
        <strain evidence="5">BUZ 2T</strain>
    </source>
</reference>
<feature type="domain" description="Fibronectin type-III" evidence="3">
    <location>
        <begin position="559"/>
        <end position="650"/>
    </location>
</feature>
<feature type="domain" description="Fibronectin type-III" evidence="3">
    <location>
        <begin position="652"/>
        <end position="753"/>
    </location>
</feature>
<dbReference type="eggNOG" id="COG4733">
    <property type="taxonomic scope" value="Bacteria"/>
</dbReference>
<feature type="domain" description="Fibronectin type-III" evidence="3">
    <location>
        <begin position="116"/>
        <end position="204"/>
    </location>
</feature>
<feature type="chain" id="PRO_5003630147" evidence="2">
    <location>
        <begin position="21"/>
        <end position="1816"/>
    </location>
</feature>
<proteinExistence type="predicted"/>
<evidence type="ECO:0000259" key="3">
    <source>
        <dbReference type="PROSITE" id="PS50853"/>
    </source>
</evidence>
<evidence type="ECO:0000256" key="1">
    <source>
        <dbReference type="ARBA" id="ARBA00022737"/>
    </source>
</evidence>
<feature type="domain" description="Fibronectin type-III" evidence="3">
    <location>
        <begin position="1391"/>
        <end position="1479"/>
    </location>
</feature>
<organism evidence="4 5">
    <name type="scientific">Fibrella aestuarina BUZ 2</name>
    <dbReference type="NCBI Taxonomy" id="1166018"/>
    <lineage>
        <taxon>Bacteria</taxon>
        <taxon>Pseudomonadati</taxon>
        <taxon>Bacteroidota</taxon>
        <taxon>Cytophagia</taxon>
        <taxon>Cytophagales</taxon>
        <taxon>Spirosomataceae</taxon>
        <taxon>Fibrella</taxon>
    </lineage>
</organism>
<dbReference type="KEGG" id="fae:FAES_4810"/>
<feature type="domain" description="Fibronectin type-III" evidence="3">
    <location>
        <begin position="842"/>
        <end position="944"/>
    </location>
</feature>
<feature type="domain" description="Fibronectin type-III" evidence="3">
    <location>
        <begin position="381"/>
        <end position="468"/>
    </location>
</feature>
<dbReference type="PATRIC" id="fig|1166018.3.peg.1780"/>
<accession>I0KFA6</accession>
<dbReference type="InterPro" id="IPR013783">
    <property type="entry name" value="Ig-like_fold"/>
</dbReference>
<dbReference type="PANTHER" id="PTHR46708:SF2">
    <property type="entry name" value="FIBRONECTIN TYPE-III DOMAIN-CONTAINING PROTEIN"/>
    <property type="match status" value="1"/>
</dbReference>
<dbReference type="Pfam" id="PF00041">
    <property type="entry name" value="fn3"/>
    <property type="match status" value="3"/>
</dbReference>
<evidence type="ECO:0000256" key="2">
    <source>
        <dbReference type="SAM" id="SignalP"/>
    </source>
</evidence>
<feature type="domain" description="Fibronectin type-III" evidence="3">
    <location>
        <begin position="294"/>
        <end position="379"/>
    </location>
</feature>
<dbReference type="HOGENOM" id="CLU_242530_0_0_10"/>
<dbReference type="STRING" id="1166018.FAES_4810"/>
<feature type="domain" description="Fibronectin type-III" evidence="3">
    <location>
        <begin position="470"/>
        <end position="558"/>
    </location>
</feature>
<feature type="domain" description="Fibronectin type-III" evidence="3">
    <location>
        <begin position="205"/>
        <end position="293"/>
    </location>
</feature>
<dbReference type="PANTHER" id="PTHR46708">
    <property type="entry name" value="TENASCIN"/>
    <property type="match status" value="1"/>
</dbReference>
<dbReference type="Proteomes" id="UP000011058">
    <property type="component" value="Chromosome"/>
</dbReference>
<dbReference type="SMART" id="SM00060">
    <property type="entry name" value="FN3"/>
    <property type="match status" value="19"/>
</dbReference>
<feature type="domain" description="Fibronectin type-III" evidence="3">
    <location>
        <begin position="754"/>
        <end position="841"/>
    </location>
</feature>
<keyword evidence="1" id="KW-0677">Repeat</keyword>
<sequence>MQIRYLLFVIFCSIAHLTIAQTNCATPPYNLYVSAVTYQSAQLSWYQCCGNVTGQVQYKATSQTNWTSLPPQSSSTLSLTGLTNNTVYQWRVRAICSVGDTSQVSETRTFQTICASPSSPSTSDVTHQSARLQWQSGVVNAAHEVQWRPVGSSSWTVAGDLSGNATTLQNLPNNTTFEWRVRTRCAENVWSDFTSSVIFRTECAAPQNLSVLAANTNAVELRWSNAPNVYAVDLRWRPVGASTWTEIANLASADYGLQPISPNMYYEWQVRSACSATEKSAYSASSLFQTQCAVPTQLTTLAITHNAAAVSWLASTAVDVSYRVAGTSTWTVIRDVSAAGYELTGLANNTTYEWRVNGACAGGVPSDYSTVRVFTTSCAPVTTSLSAQLTNENDLRLSWVGLEDWRYEVQWRVSGTSGWSVATGLTQANYVISSPLASVIYEWRVRHVCSPSEISEFSPIQTYSVPCYAPFTQFNTEALSGSSVRLTWQNKVPTTTAELQWRTSDAYSWTTVSGITSSPYTLTGLTPGQSYYWQLRRVCEAGVRSDFSSQSYFSLNCFQPYQYQTQEVTNNSATLSWNGGATELRLGYEIQYRTLSGPATWTTITGITTTTYSLSGLTAGQIYEWKVRSTCKANDSAPFGTAQTFVTQCNGALNNLQVTFYKPGGGVALSWYGQSNSGQYEIQYRPAGNGNWISKTVPADEAEPASPAPPGNKTFTLYGLLTDTTYEWRIRGVCGNESVGLWVDGPAFVISCLAPTVYNGSQIDNSRFQVSWYSRTSTDSYRLRWRAVGSTDWLSDVTGQPNYSIPDLKPGTTYEYQLQSVCSTTVNSAFSSSYPFQLTFGSPEIGYPQVTSASSVDVLWQHPKATIEETRSTAFTIQYRLTDGGSWSTVSVPAGQAMIEWPQLKWSVGGLQYSKNYEFQVRAERDGMRSSYSYSTYATLSCQSPYSLERTVLDGTSVQIGWYGGAQAIVQWRIATTTTWMSITASTGSQSPGYNKYTLAGLVPNQAYEWRIASVCWGNTNSDFVTGSSFRTDLPANGCTLMKPAYITTAPGSTSATIFWGFSESTPFSGSAIVQYRVQNMVNWSDWPAQRNSTAFLTGLAPNTTYEVRIRTYCETDGAWQVSTAATFRTICRPLTNVYASANYRTASIRWESGEVAVVQWRLSGSTTWSAVAASSSPVTLTGLTSGATYEYRTQVTCDGNVRSVFSSINTFQTGVDQGYIYVIGGITPTEARLAIIYGGSSAYRVQWREAGAAEWSNTGLLTTQSLLLQNLTPGTEYVARLVLVNGDGALTYSATTTFTTLVPTVTDLYAYNVKPTSAQLNWVSSSADVMLQWRMAGNVGWNTALVQTGAVNSLTGLQAGTPYEWRVAPMFDGVPQRYSSIVTFITICPVVYQVNAERTSPTAALLKWTWQTESSQYILRYRVVGTQPWIERRITGTSVYTLTDLTAATTYEAAVAADCLNNGLPSFTPAVRFTTQCAAATNLWSMGMLNPNRAQLSWTGGSVVSVVRWRPINTTVWTSTLVEGQSALIQNLTAGITYQWQVRSSCAPDVEASYKSGSDFVLTCTSPSVYNQTATPTDPTTVLLRWQASPIDLYQQLNLYGLRWREKGTSIWQSITGISSPYSLTGLATNRTYEWQVGATCGQYYQTDAYIFQLFCSFPTRPQTEVVSPTSVRLRWQDNFGNGPYELQWRLAGTNAWNTVAGVMGTSYTLTGLATGGSYEWQIRSQCTDLPYSQTTLIRLKRPALLGLYTVKNGTWSDPTTWSCNCVPGVTDAVLLRHVVTLPANSSGVAKQVQYEATGQLRIGSGAGLQAVIRP</sequence>
<evidence type="ECO:0000313" key="4">
    <source>
        <dbReference type="EMBL" id="CCH02809.1"/>
    </source>
</evidence>
<dbReference type="Gene3D" id="2.60.40.10">
    <property type="entry name" value="Immunoglobulins"/>
    <property type="match status" value="14"/>
</dbReference>
<feature type="domain" description="Fibronectin type-III" evidence="3">
    <location>
        <begin position="27"/>
        <end position="115"/>
    </location>
</feature>
<name>I0KFA6_9BACT</name>
<dbReference type="RefSeq" id="WP_015333908.1">
    <property type="nucleotide sequence ID" value="NC_020054.1"/>
</dbReference>
<gene>
    <name evidence="4" type="primary">TTN3</name>
    <name evidence="4" type="ORF">FAES_4810</name>
</gene>
<dbReference type="InterPro" id="IPR036116">
    <property type="entry name" value="FN3_sf"/>
</dbReference>
<evidence type="ECO:0000313" key="5">
    <source>
        <dbReference type="Proteomes" id="UP000011058"/>
    </source>
</evidence>
<dbReference type="PROSITE" id="PS50853">
    <property type="entry name" value="FN3"/>
    <property type="match status" value="13"/>
</dbReference>
<dbReference type="OrthoDB" id="9792152at2"/>
<dbReference type="InterPro" id="IPR003961">
    <property type="entry name" value="FN3_dom"/>
</dbReference>
<feature type="domain" description="Fibronectin type-III" evidence="3">
    <location>
        <begin position="1659"/>
        <end position="1744"/>
    </location>
</feature>